<dbReference type="InterPro" id="IPR011989">
    <property type="entry name" value="ARM-like"/>
</dbReference>
<dbReference type="Proteomes" id="UP000078492">
    <property type="component" value="Unassembled WGS sequence"/>
</dbReference>
<dbReference type="EMBL" id="KQ980945">
    <property type="protein sequence ID" value="KYN11257.1"/>
    <property type="molecule type" value="Genomic_DNA"/>
</dbReference>
<reference evidence="2 3" key="1">
    <citation type="submission" date="2015-09" db="EMBL/GenBank/DDBJ databases">
        <title>Trachymyrmex cornetzi WGS genome.</title>
        <authorList>
            <person name="Nygaard S."/>
            <person name="Hu H."/>
            <person name="Boomsma J."/>
            <person name="Zhang G."/>
        </authorList>
    </citation>
    <scope>NUCLEOTIDE SEQUENCE [LARGE SCALE GENOMIC DNA]</scope>
    <source>
        <strain evidence="2">Tcor2-1</strain>
        <tissue evidence="2">Whole body</tissue>
    </source>
</reference>
<sequence>KSLRFVDFIPPRMRLLNGRWLRENRLTIAVGAVIISMARLPPRPTACTQNRRVFQRILLPVLQLDDTALQLYKGGDYGAYLDLEASINEQQEEFEGFHEGER</sequence>
<evidence type="ECO:0000259" key="1">
    <source>
        <dbReference type="Pfam" id="PF18382"/>
    </source>
</evidence>
<protein>
    <recommendedName>
        <fullName evidence="1">FHOD1 N-terminal GTPase-binding domain-containing protein</fullName>
    </recommendedName>
</protein>
<evidence type="ECO:0000313" key="2">
    <source>
        <dbReference type="EMBL" id="KYN11257.1"/>
    </source>
</evidence>
<evidence type="ECO:0000313" key="3">
    <source>
        <dbReference type="Proteomes" id="UP000078492"/>
    </source>
</evidence>
<feature type="non-terminal residue" evidence="2">
    <location>
        <position position="1"/>
    </location>
</feature>
<dbReference type="Pfam" id="PF18382">
    <property type="entry name" value="Formin_GBD_N"/>
    <property type="match status" value="1"/>
</dbReference>
<dbReference type="AlphaFoldDB" id="A0A151IUU9"/>
<name>A0A151IUU9_9HYME</name>
<feature type="domain" description="FHOD1 N-terminal GTPase-binding" evidence="1">
    <location>
        <begin position="55"/>
        <end position="99"/>
    </location>
</feature>
<dbReference type="Gene3D" id="1.25.10.10">
    <property type="entry name" value="Leucine-rich Repeat Variant"/>
    <property type="match status" value="1"/>
</dbReference>
<accession>A0A151IUU9</accession>
<dbReference type="InterPro" id="IPR041387">
    <property type="entry name" value="FHOD1_GBD_N"/>
</dbReference>
<keyword evidence="3" id="KW-1185">Reference proteome</keyword>
<proteinExistence type="predicted"/>
<dbReference type="STRING" id="471704.A0A151IUU9"/>
<organism evidence="2 3">
    <name type="scientific">Trachymyrmex cornetzi</name>
    <dbReference type="NCBI Taxonomy" id="471704"/>
    <lineage>
        <taxon>Eukaryota</taxon>
        <taxon>Metazoa</taxon>
        <taxon>Ecdysozoa</taxon>
        <taxon>Arthropoda</taxon>
        <taxon>Hexapoda</taxon>
        <taxon>Insecta</taxon>
        <taxon>Pterygota</taxon>
        <taxon>Neoptera</taxon>
        <taxon>Endopterygota</taxon>
        <taxon>Hymenoptera</taxon>
        <taxon>Apocrita</taxon>
        <taxon>Aculeata</taxon>
        <taxon>Formicoidea</taxon>
        <taxon>Formicidae</taxon>
        <taxon>Myrmicinae</taxon>
        <taxon>Trachymyrmex</taxon>
    </lineage>
</organism>
<gene>
    <name evidence="2" type="ORF">ALC57_16614</name>
</gene>